<keyword evidence="1" id="KW-0732">Signal</keyword>
<evidence type="ECO:0000313" key="2">
    <source>
        <dbReference type="EMBL" id="AWV99244.1"/>
    </source>
</evidence>
<evidence type="ECO:0000256" key="1">
    <source>
        <dbReference type="SAM" id="SignalP"/>
    </source>
</evidence>
<evidence type="ECO:0000313" key="3">
    <source>
        <dbReference type="Proteomes" id="UP000249873"/>
    </source>
</evidence>
<name>A0A2Z4GDK8_9BACT</name>
<dbReference type="PROSITE" id="PS51257">
    <property type="entry name" value="PROKAR_LIPOPROTEIN"/>
    <property type="match status" value="1"/>
</dbReference>
<dbReference type="RefSeq" id="WP_111372487.1">
    <property type="nucleotide sequence ID" value="NZ_CP029480.1"/>
</dbReference>
<dbReference type="OrthoDB" id="1493417at2"/>
<organism evidence="2 3">
    <name type="scientific">Arcticibacterium luteifluviistationis</name>
    <dbReference type="NCBI Taxonomy" id="1784714"/>
    <lineage>
        <taxon>Bacteria</taxon>
        <taxon>Pseudomonadati</taxon>
        <taxon>Bacteroidota</taxon>
        <taxon>Cytophagia</taxon>
        <taxon>Cytophagales</taxon>
        <taxon>Leadbetterellaceae</taxon>
        <taxon>Arcticibacterium</taxon>
    </lineage>
</organism>
<protein>
    <submittedName>
        <fullName evidence="2">Uncharacterized protein</fullName>
    </submittedName>
</protein>
<sequence length="155" mass="16163">MKKLSYIILVLATVTTFVACEKQDPFVDRVVAPVLVQVIGDDGSPSSGLTTDPTVSSSFGETANMSLKVLELDKTNILDYTKGIDSIPVASISLLVSFRGGSEIGTFTTGADGLATVSVPWSSLGITESGSTVSLSATGTYNDQAFTKLFKLASN</sequence>
<dbReference type="Proteomes" id="UP000249873">
    <property type="component" value="Chromosome"/>
</dbReference>
<accession>A0A2Z4GDK8</accession>
<dbReference type="EMBL" id="CP029480">
    <property type="protein sequence ID" value="AWV99244.1"/>
    <property type="molecule type" value="Genomic_DNA"/>
</dbReference>
<feature type="signal peptide" evidence="1">
    <location>
        <begin position="1"/>
        <end position="19"/>
    </location>
</feature>
<keyword evidence="3" id="KW-1185">Reference proteome</keyword>
<proteinExistence type="predicted"/>
<dbReference type="KEGG" id="als:DJ013_14150"/>
<dbReference type="AlphaFoldDB" id="A0A2Z4GDK8"/>
<gene>
    <name evidence="2" type="ORF">DJ013_14150</name>
</gene>
<reference evidence="2 3" key="1">
    <citation type="submission" date="2018-05" db="EMBL/GenBank/DDBJ databases">
        <title>Complete genome sequence of Arcticibacterium luteifluviistationis SM1504T, a cytophagaceae bacterium isolated from Arctic surface seawater.</title>
        <authorList>
            <person name="Li Y."/>
            <person name="Qin Q.-L."/>
        </authorList>
    </citation>
    <scope>NUCLEOTIDE SEQUENCE [LARGE SCALE GENOMIC DNA]</scope>
    <source>
        <strain evidence="2 3">SM1504</strain>
    </source>
</reference>
<feature type="chain" id="PRO_5016394991" evidence="1">
    <location>
        <begin position="20"/>
        <end position="155"/>
    </location>
</feature>